<evidence type="ECO:0000313" key="2">
    <source>
        <dbReference type="EMBL" id="MYM88439.1"/>
    </source>
</evidence>
<evidence type="ECO:0000259" key="1">
    <source>
        <dbReference type="Pfam" id="PF08378"/>
    </source>
</evidence>
<name>A0A845G6E5_9BURK</name>
<reference evidence="2 3" key="1">
    <citation type="submission" date="2020-01" db="EMBL/GenBank/DDBJ databases">
        <title>Novel species isolated from a subtropical stream in China.</title>
        <authorList>
            <person name="Lu H."/>
        </authorList>
    </citation>
    <scope>NUCLEOTIDE SEQUENCE [LARGE SCALE GENOMIC DNA]</scope>
    <source>
        <strain evidence="2 3">FT82W</strain>
    </source>
</reference>
<dbReference type="EMBL" id="WWCW01000046">
    <property type="protein sequence ID" value="MYM88439.1"/>
    <property type="molecule type" value="Genomic_DNA"/>
</dbReference>
<evidence type="ECO:0000313" key="3">
    <source>
        <dbReference type="Proteomes" id="UP000470302"/>
    </source>
</evidence>
<proteinExistence type="predicted"/>
<dbReference type="AlphaFoldDB" id="A0A845G6E5"/>
<gene>
    <name evidence="2" type="ORF">GTP91_14815</name>
</gene>
<comment type="caution">
    <text evidence="2">The sequence shown here is derived from an EMBL/GenBank/DDBJ whole genome shotgun (WGS) entry which is preliminary data.</text>
</comment>
<dbReference type="Gene3D" id="3.40.50.300">
    <property type="entry name" value="P-loop containing nucleotide triphosphate hydrolases"/>
    <property type="match status" value="1"/>
</dbReference>
<organism evidence="2 3">
    <name type="scientific">Duganella vulcania</name>
    <dbReference type="NCBI Taxonomy" id="2692166"/>
    <lineage>
        <taxon>Bacteria</taxon>
        <taxon>Pseudomonadati</taxon>
        <taxon>Pseudomonadota</taxon>
        <taxon>Betaproteobacteria</taxon>
        <taxon>Burkholderiales</taxon>
        <taxon>Oxalobacteraceae</taxon>
        <taxon>Telluria group</taxon>
        <taxon>Duganella</taxon>
    </lineage>
</organism>
<accession>A0A845G6E5</accession>
<dbReference type="SUPFAM" id="SSF52540">
    <property type="entry name" value="P-loop containing nucleoside triphosphate hydrolases"/>
    <property type="match status" value="1"/>
</dbReference>
<dbReference type="InterPro" id="IPR011528">
    <property type="entry name" value="NERD"/>
</dbReference>
<dbReference type="RefSeq" id="WP_161097478.1">
    <property type="nucleotide sequence ID" value="NZ_WWCW01000046.1"/>
</dbReference>
<feature type="domain" description="NERD" evidence="1">
    <location>
        <begin position="73"/>
        <end position="146"/>
    </location>
</feature>
<dbReference type="InterPro" id="IPR027417">
    <property type="entry name" value="P-loop_NTPase"/>
</dbReference>
<dbReference type="Proteomes" id="UP000470302">
    <property type="component" value="Unassembled WGS sequence"/>
</dbReference>
<dbReference type="Pfam" id="PF08378">
    <property type="entry name" value="NERD"/>
    <property type="match status" value="1"/>
</dbReference>
<sequence>MKNVRILQESEVLSFSGQVFLVLDTRSKDMSGGVTDTNEVRLFVGAPIQYQSEHDCLRAVVDALTTAGKWAYCFANFHACGRQIDLAVLTENTTLVIEAKGYRLPLQGDKNGMWVQRGPYGERKIGNAYQQALDAKNALRDAIQRHCHISGYPHAAVISTPTIPDGSTLTPGDFKVTVGCLTDIVRLLAAPTELCLTADACEHLAKQLNLDRAITLDAALSQDIFAAQNACNAYLCAFNEFHAPVAAKLVDDSYKYDAHEIDASQVRSMLGMGTQGLLIHGPAGCGKSLLTASCAIACIATDSVPILVSAKDFEGEFLRLIDREAVLLNARSANRLIAISRSLGKRIMLFLDGYNECRDDLKINLTRILKVFSRRYNAGIVISSQQNLARNDLLSLRTVEVARPTEALKAAIAVISAHEDRSGSVRRLLGAVNSGLEASLVGQVGAFLTVGASRFALFDMYARRKLGVAAAQGIRVLSDVAATLVERTCFSLSVREFDRLCDAEQLDDKARQHLTRSRLLQMRGDRISFAHELFFAAFTAEAVIRSADGNLDHILAALASPRFFLSKVFIFGAVEDDRMLYAVLDRTADYDLLAACANGECGLAAQSTARQMIDRAMQDTLAEAAGLRFQIVGEGWNSVSIDGESLRPRLKETFDRLLPAIGQQLLNGKYLDLAMAACGKLDESIATFSAGFAEEPKAKRVKLQTEVFHSAYVMDRKAAISQLVYAIHSGILGFRREAGASFDSALEDAWSRAESPGQYYFLLGLTRCTSSDKMPAPVIVRLLKNLWAYPYHFQLEVIDCAGYAQRSEEPHRTDVIDALQALLGKLGPVVNSFLFHALDAFGALNDDKQNHIPTIQHEINNALTTEGSDGEEAAWALYCRQFDHPFDTAYWEEIQGLDEARQKALFAKACRGAEAPHVSFMGILIRRLAEFNDPQLGPTIARWTHLPDKRSVMPQDAIQAFVEAHQALGRLDVELPQSRGELESAVDIALLACGELEYWSCRQLIDTAQRSRGIDIAHGTLLDYACSASAGALLLTTSRYFADDGNRVSLVQRYPELSVAICRVALTRRDEQVSYFAHERPGTTESIGRFAIQVLAEVGDISDLQLLRGLCDLESYGTSALRAIEKIEERMSYRPT</sequence>
<protein>
    <recommendedName>
        <fullName evidence="1">NERD domain-containing protein</fullName>
    </recommendedName>
</protein>